<sequence length="194" mass="22651">MGKVLENKKKVEVLGLKKLADGFNLKVIKEKVKDDGEHEYDVEPRTRSTIIASTQKIEKNILPEQLAPKGEIYEKTRKRDPKRKYKKIEKNILPEQLAPKGEIYEKTRKRDPKRKYKTITKEVMAEMDRKMCEKMKRIMEKLGDINPDFKNLDVEELWADDASEDDEEDNGVEENKSEEDDIGEEGDGHEDDNN</sequence>
<accession>A0A175YF99</accession>
<proteinExistence type="predicted"/>
<reference evidence="2" key="1">
    <citation type="journal article" date="2016" name="Nat. Genet.">
        <title>A high-quality carrot genome assembly provides new insights into carotenoid accumulation and asterid genome evolution.</title>
        <authorList>
            <person name="Iorizzo M."/>
            <person name="Ellison S."/>
            <person name="Senalik D."/>
            <person name="Zeng P."/>
            <person name="Satapoomin P."/>
            <person name="Huang J."/>
            <person name="Bowman M."/>
            <person name="Iovene M."/>
            <person name="Sanseverino W."/>
            <person name="Cavagnaro P."/>
            <person name="Yildiz M."/>
            <person name="Macko-Podgorni A."/>
            <person name="Moranska E."/>
            <person name="Grzebelus E."/>
            <person name="Grzebelus D."/>
            <person name="Ashrafi H."/>
            <person name="Zheng Z."/>
            <person name="Cheng S."/>
            <person name="Spooner D."/>
            <person name="Van Deynze A."/>
            <person name="Simon P."/>
        </authorList>
    </citation>
    <scope>NUCLEOTIDE SEQUENCE</scope>
    <source>
        <tissue evidence="2">Leaf</tissue>
    </source>
</reference>
<dbReference type="EMBL" id="CP093351">
    <property type="protein sequence ID" value="WOH14938.1"/>
    <property type="molecule type" value="Genomic_DNA"/>
</dbReference>
<dbReference type="Gramene" id="KZM82279">
    <property type="protein sequence ID" value="KZM82279"/>
    <property type="gene ID" value="DCAR_029837"/>
</dbReference>
<evidence type="ECO:0000313" key="3">
    <source>
        <dbReference type="Proteomes" id="UP000077755"/>
    </source>
</evidence>
<protein>
    <submittedName>
        <fullName evidence="2">Uncharacterized protein</fullName>
    </submittedName>
</protein>
<evidence type="ECO:0000313" key="2">
    <source>
        <dbReference type="EMBL" id="WOH14938.1"/>
    </source>
</evidence>
<evidence type="ECO:0000256" key="1">
    <source>
        <dbReference type="SAM" id="MobiDB-lite"/>
    </source>
</evidence>
<keyword evidence="3" id="KW-1185">Reference proteome</keyword>
<organism evidence="2 3">
    <name type="scientific">Daucus carota subsp. sativus</name>
    <name type="common">Carrot</name>
    <dbReference type="NCBI Taxonomy" id="79200"/>
    <lineage>
        <taxon>Eukaryota</taxon>
        <taxon>Viridiplantae</taxon>
        <taxon>Streptophyta</taxon>
        <taxon>Embryophyta</taxon>
        <taxon>Tracheophyta</taxon>
        <taxon>Spermatophyta</taxon>
        <taxon>Magnoliopsida</taxon>
        <taxon>eudicotyledons</taxon>
        <taxon>Gunneridae</taxon>
        <taxon>Pentapetalae</taxon>
        <taxon>asterids</taxon>
        <taxon>campanulids</taxon>
        <taxon>Apiales</taxon>
        <taxon>Apiaceae</taxon>
        <taxon>Apioideae</taxon>
        <taxon>Scandiceae</taxon>
        <taxon>Daucinae</taxon>
        <taxon>Daucus</taxon>
        <taxon>Daucus sect. Daucus</taxon>
    </lineage>
</organism>
<gene>
    <name evidence="2" type="ORF">DCAR_0934468</name>
</gene>
<dbReference type="Proteomes" id="UP000077755">
    <property type="component" value="Chromosome 9"/>
</dbReference>
<dbReference type="AlphaFoldDB" id="A0A175YF99"/>
<name>A0A175YF99_DAUCS</name>
<reference evidence="2" key="2">
    <citation type="submission" date="2022-03" db="EMBL/GenBank/DDBJ databases">
        <title>Draft title - Genomic analysis of global carrot germplasm unveils the trajectory of domestication and the origin of high carotenoid orange carrot.</title>
        <authorList>
            <person name="Iorizzo M."/>
            <person name="Ellison S."/>
            <person name="Senalik D."/>
            <person name="Macko-Podgorni A."/>
            <person name="Grzebelus D."/>
            <person name="Bostan H."/>
            <person name="Rolling W."/>
            <person name="Curaba J."/>
            <person name="Simon P."/>
        </authorList>
    </citation>
    <scope>NUCLEOTIDE SEQUENCE</scope>
    <source>
        <tissue evidence="2">Leaf</tissue>
    </source>
</reference>
<feature type="region of interest" description="Disordered" evidence="1">
    <location>
        <begin position="156"/>
        <end position="194"/>
    </location>
</feature>